<feature type="coiled-coil region" evidence="1">
    <location>
        <begin position="92"/>
        <end position="119"/>
    </location>
</feature>
<dbReference type="EMBL" id="HBEM01002717">
    <property type="protein sequence ID" value="CAD8432020.1"/>
    <property type="molecule type" value="Transcribed_RNA"/>
</dbReference>
<sequence>MDLKDYDTEKLQVWLQGLKISEKSLKAIASLKMIGEELVDAQLDELIDDGVSPDDAKLISHGIQNFKPEEIEEPSVPVNSKAEKGIKKNLDLVLAEKELKAAEQSYKDLSELKKALSSLGMPVGCIMRCKDELKGLSEEKKGPVQKRFTMHVKKRDNLLKKLRKLREKYPEGSDNWNAITEVHEGSMQVVSKHSNFSFGKMLTTHTSRIFKEQRQALASIKECKKKIASCR</sequence>
<dbReference type="AlphaFoldDB" id="A0A7S0CSA0"/>
<keyword evidence="1" id="KW-0175">Coiled coil</keyword>
<name>A0A7S0CSA0_9EUKA</name>
<proteinExistence type="predicted"/>
<evidence type="ECO:0000313" key="2">
    <source>
        <dbReference type="EMBL" id="CAD8432020.1"/>
    </source>
</evidence>
<organism evidence="2">
    <name type="scientific">Amorphochlora amoebiformis</name>
    <dbReference type="NCBI Taxonomy" id="1561963"/>
    <lineage>
        <taxon>Eukaryota</taxon>
        <taxon>Sar</taxon>
        <taxon>Rhizaria</taxon>
        <taxon>Cercozoa</taxon>
        <taxon>Chlorarachniophyceae</taxon>
        <taxon>Amorphochlora</taxon>
    </lineage>
</organism>
<evidence type="ECO:0000256" key="1">
    <source>
        <dbReference type="SAM" id="Coils"/>
    </source>
</evidence>
<gene>
    <name evidence="2" type="ORF">LAMO00422_LOCUS1941</name>
</gene>
<reference evidence="2" key="1">
    <citation type="submission" date="2021-01" db="EMBL/GenBank/DDBJ databases">
        <authorList>
            <person name="Corre E."/>
            <person name="Pelletier E."/>
            <person name="Niang G."/>
            <person name="Scheremetjew M."/>
            <person name="Finn R."/>
            <person name="Kale V."/>
            <person name="Holt S."/>
            <person name="Cochrane G."/>
            <person name="Meng A."/>
            <person name="Brown T."/>
            <person name="Cohen L."/>
        </authorList>
    </citation>
    <scope>NUCLEOTIDE SEQUENCE</scope>
    <source>
        <strain evidence="2">CCMP2058</strain>
    </source>
</reference>
<accession>A0A7S0CSA0</accession>
<protein>
    <submittedName>
        <fullName evidence="2">Uncharacterized protein</fullName>
    </submittedName>
</protein>